<dbReference type="SMART" id="SM00421">
    <property type="entry name" value="HTH_LUXR"/>
    <property type="match status" value="1"/>
</dbReference>
<feature type="compositionally biased region" description="Pro residues" evidence="4">
    <location>
        <begin position="158"/>
        <end position="167"/>
    </location>
</feature>
<evidence type="ECO:0000256" key="3">
    <source>
        <dbReference type="PROSITE-ProRule" id="PRU00169"/>
    </source>
</evidence>
<proteinExistence type="predicted"/>
<organism evidence="7 8">
    <name type="scientific">Tepidimonas sediminis</name>
    <dbReference type="NCBI Taxonomy" id="2588941"/>
    <lineage>
        <taxon>Bacteria</taxon>
        <taxon>Pseudomonadati</taxon>
        <taxon>Pseudomonadota</taxon>
        <taxon>Betaproteobacteria</taxon>
        <taxon>Burkholderiales</taxon>
        <taxon>Tepidimonas</taxon>
    </lineage>
</organism>
<dbReference type="CDD" id="cd17535">
    <property type="entry name" value="REC_NarL-like"/>
    <property type="match status" value="1"/>
</dbReference>
<dbReference type="CDD" id="cd06170">
    <property type="entry name" value="LuxR_C_like"/>
    <property type="match status" value="1"/>
</dbReference>
<keyword evidence="8" id="KW-1185">Reference proteome</keyword>
<dbReference type="Proteomes" id="UP000320225">
    <property type="component" value="Unassembled WGS sequence"/>
</dbReference>
<comment type="caution">
    <text evidence="7">The sequence shown here is derived from an EMBL/GenBank/DDBJ whole genome shotgun (WGS) entry which is preliminary data.</text>
</comment>
<dbReference type="PRINTS" id="PR00038">
    <property type="entry name" value="HTHLUXR"/>
</dbReference>
<dbReference type="InterPro" id="IPR011006">
    <property type="entry name" value="CheY-like_superfamily"/>
</dbReference>
<dbReference type="PROSITE" id="PS50043">
    <property type="entry name" value="HTH_LUXR_2"/>
    <property type="match status" value="1"/>
</dbReference>
<dbReference type="Pfam" id="PF00196">
    <property type="entry name" value="GerE"/>
    <property type="match status" value="1"/>
</dbReference>
<dbReference type="GO" id="GO:0006355">
    <property type="term" value="P:regulation of DNA-templated transcription"/>
    <property type="evidence" value="ECO:0007669"/>
    <property type="project" value="InterPro"/>
</dbReference>
<reference evidence="7 8" key="1">
    <citation type="submission" date="2019-07" db="EMBL/GenBank/DDBJ databases">
        <title>Tepidimonas sediminis YIM 72259 draft genome.</title>
        <authorList>
            <person name="Da Costa M.S."/>
            <person name="Froufe H.J.C."/>
            <person name="Egas C."/>
            <person name="Albuquerque L."/>
        </authorList>
    </citation>
    <scope>NUCLEOTIDE SEQUENCE [LARGE SCALE GENOMIC DNA]</scope>
    <source>
        <strain evidence="7 8">YIM 72259</strain>
    </source>
</reference>
<dbReference type="PANTHER" id="PTHR43214:SF43">
    <property type="entry name" value="TWO-COMPONENT RESPONSE REGULATOR"/>
    <property type="match status" value="1"/>
</dbReference>
<dbReference type="GO" id="GO:0000160">
    <property type="term" value="P:phosphorelay signal transduction system"/>
    <property type="evidence" value="ECO:0007669"/>
    <property type="project" value="InterPro"/>
</dbReference>
<dbReference type="EMBL" id="VJND01000002">
    <property type="protein sequence ID" value="TSE26784.1"/>
    <property type="molecule type" value="Genomic_DNA"/>
</dbReference>
<evidence type="ECO:0000256" key="4">
    <source>
        <dbReference type="SAM" id="MobiDB-lite"/>
    </source>
</evidence>
<feature type="domain" description="Response regulatory" evidence="6">
    <location>
        <begin position="16"/>
        <end position="141"/>
    </location>
</feature>
<dbReference type="PANTHER" id="PTHR43214">
    <property type="entry name" value="TWO-COMPONENT RESPONSE REGULATOR"/>
    <property type="match status" value="1"/>
</dbReference>
<accession>A0A554WTC6</accession>
<evidence type="ECO:0000313" key="7">
    <source>
        <dbReference type="EMBL" id="TSE26784.1"/>
    </source>
</evidence>
<evidence type="ECO:0000256" key="2">
    <source>
        <dbReference type="ARBA" id="ARBA00023125"/>
    </source>
</evidence>
<dbReference type="Gene3D" id="3.40.50.2300">
    <property type="match status" value="1"/>
</dbReference>
<gene>
    <name evidence="7" type="primary">narL</name>
    <name evidence="7" type="ORF">Tsedi_00492</name>
</gene>
<dbReference type="RefSeq" id="WP_143893267.1">
    <property type="nucleotide sequence ID" value="NZ_VJND01000002.1"/>
</dbReference>
<feature type="domain" description="HTH luxR-type" evidence="5">
    <location>
        <begin position="169"/>
        <end position="234"/>
    </location>
</feature>
<dbReference type="SUPFAM" id="SSF46894">
    <property type="entry name" value="C-terminal effector domain of the bipartite response regulators"/>
    <property type="match status" value="1"/>
</dbReference>
<dbReference type="InterPro" id="IPR016032">
    <property type="entry name" value="Sig_transdc_resp-reg_C-effctor"/>
</dbReference>
<dbReference type="Pfam" id="PF00072">
    <property type="entry name" value="Response_reg"/>
    <property type="match status" value="1"/>
</dbReference>
<sequence>MNPSPDPLAAAAAPLRLVLADDHALVLAALRHLLAARPGWKVLAEAHDVTSLLALPELALADVILLDLNLPGPPEAERGHGELQGLRALPALRQRSPARVLVLSMHDDSAIVMRALHLGAHGFVTKGSPGQRLFEAIDAVRQGHTYVDPTLLGAAPAPARPVAPPPATDAGAPPAPSEQERQVGMLLLAGLTQKAIAHRLGVSAQTVHTYKKRLREKLGARNDVELLQRLAALLG</sequence>
<evidence type="ECO:0000313" key="8">
    <source>
        <dbReference type="Proteomes" id="UP000320225"/>
    </source>
</evidence>
<keyword evidence="2" id="KW-0238">DNA-binding</keyword>
<dbReference type="AlphaFoldDB" id="A0A554WTC6"/>
<evidence type="ECO:0000256" key="1">
    <source>
        <dbReference type="ARBA" id="ARBA00022553"/>
    </source>
</evidence>
<dbReference type="SMART" id="SM00448">
    <property type="entry name" value="REC"/>
    <property type="match status" value="1"/>
</dbReference>
<dbReference type="PROSITE" id="PS50110">
    <property type="entry name" value="RESPONSE_REGULATORY"/>
    <property type="match status" value="1"/>
</dbReference>
<evidence type="ECO:0000259" key="6">
    <source>
        <dbReference type="PROSITE" id="PS50110"/>
    </source>
</evidence>
<dbReference type="InterPro" id="IPR039420">
    <property type="entry name" value="WalR-like"/>
</dbReference>
<dbReference type="InterPro" id="IPR001789">
    <property type="entry name" value="Sig_transdc_resp-reg_receiver"/>
</dbReference>
<keyword evidence="1 3" id="KW-0597">Phosphoprotein</keyword>
<evidence type="ECO:0000259" key="5">
    <source>
        <dbReference type="PROSITE" id="PS50043"/>
    </source>
</evidence>
<dbReference type="GO" id="GO:0003677">
    <property type="term" value="F:DNA binding"/>
    <property type="evidence" value="ECO:0007669"/>
    <property type="project" value="UniProtKB-KW"/>
</dbReference>
<feature type="region of interest" description="Disordered" evidence="4">
    <location>
        <begin position="156"/>
        <end position="179"/>
    </location>
</feature>
<dbReference type="OrthoDB" id="9816469at2"/>
<protein>
    <submittedName>
        <fullName evidence="7">Putative transcriptional regulatory protein NarL</fullName>
    </submittedName>
</protein>
<name>A0A554WTC6_9BURK</name>
<dbReference type="SUPFAM" id="SSF52172">
    <property type="entry name" value="CheY-like"/>
    <property type="match status" value="1"/>
</dbReference>
<dbReference type="InterPro" id="IPR058245">
    <property type="entry name" value="NreC/VraR/RcsB-like_REC"/>
</dbReference>
<feature type="modified residue" description="4-aspartylphosphate" evidence="3">
    <location>
        <position position="67"/>
    </location>
</feature>
<dbReference type="InterPro" id="IPR000792">
    <property type="entry name" value="Tscrpt_reg_LuxR_C"/>
</dbReference>